<evidence type="ECO:0000313" key="2">
    <source>
        <dbReference type="Proteomes" id="UP000054558"/>
    </source>
</evidence>
<evidence type="ECO:0000313" key="1">
    <source>
        <dbReference type="EMBL" id="GAQ78533.1"/>
    </source>
</evidence>
<name>A0A1Y1HKP9_KLENI</name>
<dbReference type="Proteomes" id="UP000054558">
    <property type="component" value="Unassembled WGS sequence"/>
</dbReference>
<gene>
    <name evidence="1" type="ORF">KFL_000140540</name>
</gene>
<keyword evidence="2" id="KW-1185">Reference proteome</keyword>
<sequence length="502" mass="55660">MDCSKGQTARCVGCCLLLLAAAACAILVWKNDESTRLLISTAASSSLRAVGLEPERWNTSLGASLGKVFSATGDDKLVGAEGPRLKRRAYLQHMLFNLGSSSKGYLIRKELVRTWWIPNVTRGYVWLDSPIIEGYNWRSEGLPEAKIAEDTSALPYYHVGPRAVLRLTRIVAEAYRLDRPEVWWFVMGDDDTVFNVEALAELLSKYDHTQMLLFGAGSEMVRQMNDNSFEMPFGGAGFIVSRPLARALSLTIDDCIRRYAFLYGSDARIGGCAADLGVQMTRLKGLHQFDVLGNVRGLLQAYSVGPLLSLHHVFGVDPVFPNLTHIGALQRLTRGMLADPLYFLTTAVCIDASRLFTIVVSWGYSVRILDGAWNGWDLEKVERTFRPFGWGTQFAFNVRDEIPAANKSCALPFDLWIDDVRSGKNEPVESLYSRNELGDQNETCASNVTRILRVKVIREASPASSLSKGLGLHDRWQCCRSTKVDDSGLALTIVLSNCKEGL</sequence>
<protein>
    <submittedName>
        <fullName evidence="1">Uncharacterized protein</fullName>
    </submittedName>
</protein>
<dbReference type="STRING" id="105231.A0A1Y1HKP9"/>
<dbReference type="EMBL" id="DF236963">
    <property type="protein sequence ID" value="GAQ78533.1"/>
    <property type="molecule type" value="Genomic_DNA"/>
</dbReference>
<reference evidence="1 2" key="1">
    <citation type="journal article" date="2014" name="Nat. Commun.">
        <title>Klebsormidium flaccidum genome reveals primary factors for plant terrestrial adaptation.</title>
        <authorList>
            <person name="Hori K."/>
            <person name="Maruyama F."/>
            <person name="Fujisawa T."/>
            <person name="Togashi T."/>
            <person name="Yamamoto N."/>
            <person name="Seo M."/>
            <person name="Sato S."/>
            <person name="Yamada T."/>
            <person name="Mori H."/>
            <person name="Tajima N."/>
            <person name="Moriyama T."/>
            <person name="Ikeuchi M."/>
            <person name="Watanabe M."/>
            <person name="Wada H."/>
            <person name="Kobayashi K."/>
            <person name="Saito M."/>
            <person name="Masuda T."/>
            <person name="Sasaki-Sekimoto Y."/>
            <person name="Mashiguchi K."/>
            <person name="Awai K."/>
            <person name="Shimojima M."/>
            <person name="Masuda S."/>
            <person name="Iwai M."/>
            <person name="Nobusawa T."/>
            <person name="Narise T."/>
            <person name="Kondo S."/>
            <person name="Saito H."/>
            <person name="Sato R."/>
            <person name="Murakawa M."/>
            <person name="Ihara Y."/>
            <person name="Oshima-Yamada Y."/>
            <person name="Ohtaka K."/>
            <person name="Satoh M."/>
            <person name="Sonobe K."/>
            <person name="Ishii M."/>
            <person name="Ohtani R."/>
            <person name="Kanamori-Sato M."/>
            <person name="Honoki R."/>
            <person name="Miyazaki D."/>
            <person name="Mochizuki H."/>
            <person name="Umetsu J."/>
            <person name="Higashi K."/>
            <person name="Shibata D."/>
            <person name="Kamiya Y."/>
            <person name="Sato N."/>
            <person name="Nakamura Y."/>
            <person name="Tabata S."/>
            <person name="Ida S."/>
            <person name="Kurokawa K."/>
            <person name="Ohta H."/>
        </authorList>
    </citation>
    <scope>NUCLEOTIDE SEQUENCE [LARGE SCALE GENOMIC DNA]</scope>
    <source>
        <strain evidence="1 2">NIES-2285</strain>
    </source>
</reference>
<dbReference type="OrthoDB" id="421979at2759"/>
<dbReference type="OMA" id="GNCRRAE"/>
<dbReference type="InterPro" id="IPR006740">
    <property type="entry name" value="DUF604"/>
</dbReference>
<accession>A0A1Y1HKP9</accession>
<dbReference type="AlphaFoldDB" id="A0A1Y1HKP9"/>
<proteinExistence type="predicted"/>
<dbReference type="Gene3D" id="3.90.550.50">
    <property type="match status" value="1"/>
</dbReference>
<dbReference type="PROSITE" id="PS51257">
    <property type="entry name" value="PROKAR_LIPOPROTEIN"/>
    <property type="match status" value="1"/>
</dbReference>
<organism evidence="1 2">
    <name type="scientific">Klebsormidium nitens</name>
    <name type="common">Green alga</name>
    <name type="synonym">Ulothrix nitens</name>
    <dbReference type="NCBI Taxonomy" id="105231"/>
    <lineage>
        <taxon>Eukaryota</taxon>
        <taxon>Viridiplantae</taxon>
        <taxon>Streptophyta</taxon>
        <taxon>Klebsormidiophyceae</taxon>
        <taxon>Klebsormidiales</taxon>
        <taxon>Klebsormidiaceae</taxon>
        <taxon>Klebsormidium</taxon>
    </lineage>
</organism>
<dbReference type="Pfam" id="PF04646">
    <property type="entry name" value="DUF604"/>
    <property type="match status" value="1"/>
</dbReference>
<dbReference type="PANTHER" id="PTHR10811">
    <property type="entry name" value="FRINGE-RELATED"/>
    <property type="match status" value="1"/>
</dbReference>
<dbReference type="GO" id="GO:0008375">
    <property type="term" value="F:acetylglucosaminyltransferase activity"/>
    <property type="evidence" value="ECO:0000318"/>
    <property type="project" value="GO_Central"/>
</dbReference>